<feature type="region of interest" description="Disordered" evidence="1">
    <location>
        <begin position="242"/>
        <end position="261"/>
    </location>
</feature>
<evidence type="ECO:0000313" key="5">
    <source>
        <dbReference type="WBParaSite" id="TREG1_45950.2"/>
    </source>
</evidence>
<dbReference type="GO" id="GO:0005739">
    <property type="term" value="C:mitochondrion"/>
    <property type="evidence" value="ECO:0007669"/>
    <property type="project" value="TreeGrafter"/>
</dbReference>
<evidence type="ECO:0000313" key="4">
    <source>
        <dbReference type="WBParaSite" id="TREG1_45950.1"/>
    </source>
</evidence>
<dbReference type="PANTHER" id="PTHR46520:SF1">
    <property type="entry name" value="SERINE BETA-LACTAMASE-LIKE PROTEIN LACTB, MITOCHONDRIAL"/>
    <property type="match status" value="1"/>
</dbReference>
<dbReference type="InterPro" id="IPR052794">
    <property type="entry name" value="Mito_Ser_Protease_LACTB"/>
</dbReference>
<dbReference type="Pfam" id="PF00144">
    <property type="entry name" value="Beta-lactamase"/>
    <property type="match status" value="2"/>
</dbReference>
<dbReference type="InterPro" id="IPR001466">
    <property type="entry name" value="Beta-lactam-related"/>
</dbReference>
<dbReference type="PANTHER" id="PTHR46520">
    <property type="entry name" value="SERINE BETA-LACTAMASE-LIKE PROTEIN LACTB, MITOCHONDRIAL"/>
    <property type="match status" value="1"/>
</dbReference>
<dbReference type="Gene3D" id="3.40.710.10">
    <property type="entry name" value="DD-peptidase/beta-lactamase superfamily"/>
    <property type="match status" value="2"/>
</dbReference>
<reference evidence="4 5" key="2">
    <citation type="submission" date="2023-11" db="UniProtKB">
        <authorList>
            <consortium name="WormBaseParasite"/>
        </authorList>
    </citation>
    <scope>IDENTIFICATION</scope>
</reference>
<protein>
    <recommendedName>
        <fullName evidence="2">Beta-lactamase-related domain-containing protein</fullName>
    </recommendedName>
</protein>
<name>A0AA85JZG3_TRIRE</name>
<sequence length="497" mass="55764">MKIRPALILTALASSQLQSPIFDETSNKPSSYEYQYHRQPPPLIVEYRNRARNMVCRFKEKMGCPGISVCVSLSGNIIYQEGIGYANVEHMVPVKADTVFRIASISKPFTSLLVGRLLDQGKLDLDEDIRTYLPEFPEKMVDNKYAKITIRTLLNHTSGIRSYKKNTDKNKELDYPEMLSNVRFEDTMNACDMFKNDPLVHTPGVQFTYSTFAFTLLSAVIEKVCLLKGDLFERSSPTVKMELNTSDNDNKGNKGKKSNNLPKWARFDTHLSRLFQYLSLSNTSLEYPEEITSSRAGQYRRSEKGVLTNTPTIDNSYKWAGGGILSTAIDLVRFADHLAFIYMGWLDSYGIVKRSTLSQLWEVSCVPPDQKTLPGLGWFLARRSGDPATVKTDYPDRLFALHTGGAVGGTTVLLISVPLLKDEVKHLNSTKINSSIENDNAKNIDRKYPTDIRLKSADIPPISVAILTNLENVSGISGLAIQLSELFLDYALQELVD</sequence>
<accession>A0AA85JZG3</accession>
<dbReference type="AlphaFoldDB" id="A0AA85JZG3"/>
<feature type="domain" description="Beta-lactamase-related" evidence="2">
    <location>
        <begin position="273"/>
        <end position="412"/>
    </location>
</feature>
<evidence type="ECO:0000259" key="2">
    <source>
        <dbReference type="Pfam" id="PF00144"/>
    </source>
</evidence>
<keyword evidence="3" id="KW-1185">Reference proteome</keyword>
<reference evidence="3" key="1">
    <citation type="submission" date="2022-06" db="EMBL/GenBank/DDBJ databases">
        <authorList>
            <person name="Berger JAMES D."/>
            <person name="Berger JAMES D."/>
        </authorList>
    </citation>
    <scope>NUCLEOTIDE SEQUENCE [LARGE SCALE GENOMIC DNA]</scope>
</reference>
<dbReference type="WBParaSite" id="TREG1_45950.2">
    <property type="protein sequence ID" value="TREG1_45950.2"/>
    <property type="gene ID" value="TREG1_45950"/>
</dbReference>
<dbReference type="WBParaSite" id="TREG1_45950.1">
    <property type="protein sequence ID" value="TREG1_45950.1"/>
    <property type="gene ID" value="TREG1_45950"/>
</dbReference>
<proteinExistence type="predicted"/>
<dbReference type="GO" id="GO:0019216">
    <property type="term" value="P:regulation of lipid metabolic process"/>
    <property type="evidence" value="ECO:0007669"/>
    <property type="project" value="TreeGrafter"/>
</dbReference>
<dbReference type="GO" id="GO:0006508">
    <property type="term" value="P:proteolysis"/>
    <property type="evidence" value="ECO:0007669"/>
    <property type="project" value="TreeGrafter"/>
</dbReference>
<dbReference type="SUPFAM" id="SSF56601">
    <property type="entry name" value="beta-lactamase/transpeptidase-like"/>
    <property type="match status" value="1"/>
</dbReference>
<dbReference type="InterPro" id="IPR012338">
    <property type="entry name" value="Beta-lactam/transpept-like"/>
</dbReference>
<evidence type="ECO:0000256" key="1">
    <source>
        <dbReference type="SAM" id="MobiDB-lite"/>
    </source>
</evidence>
<dbReference type="WBParaSite" id="TREG1_45950.3">
    <property type="protein sequence ID" value="TREG1_45950.3"/>
    <property type="gene ID" value="TREG1_45950"/>
</dbReference>
<feature type="domain" description="Beta-lactamase-related" evidence="2">
    <location>
        <begin position="57"/>
        <end position="224"/>
    </location>
</feature>
<dbReference type="Proteomes" id="UP000050795">
    <property type="component" value="Unassembled WGS sequence"/>
</dbReference>
<dbReference type="GO" id="GO:0008233">
    <property type="term" value="F:peptidase activity"/>
    <property type="evidence" value="ECO:0007669"/>
    <property type="project" value="TreeGrafter"/>
</dbReference>
<organism evidence="3 5">
    <name type="scientific">Trichobilharzia regenti</name>
    <name type="common">Nasal bird schistosome</name>
    <dbReference type="NCBI Taxonomy" id="157069"/>
    <lineage>
        <taxon>Eukaryota</taxon>
        <taxon>Metazoa</taxon>
        <taxon>Spiralia</taxon>
        <taxon>Lophotrochozoa</taxon>
        <taxon>Platyhelminthes</taxon>
        <taxon>Trematoda</taxon>
        <taxon>Digenea</taxon>
        <taxon>Strigeidida</taxon>
        <taxon>Schistosomatoidea</taxon>
        <taxon>Schistosomatidae</taxon>
        <taxon>Trichobilharzia</taxon>
    </lineage>
</organism>
<evidence type="ECO:0000313" key="3">
    <source>
        <dbReference type="Proteomes" id="UP000050795"/>
    </source>
</evidence>